<evidence type="ECO:0000256" key="1">
    <source>
        <dbReference type="ARBA" id="ARBA00022679"/>
    </source>
</evidence>
<feature type="active site" description="Proton acceptor" evidence="3">
    <location>
        <position position="122"/>
    </location>
</feature>
<feature type="binding site" evidence="3">
    <location>
        <position position="133"/>
    </location>
    <ligand>
        <name>Zn(2+)</name>
        <dbReference type="ChEBI" id="CHEBI:29105"/>
    </ligand>
</feature>
<keyword evidence="5" id="KW-0012">Acyltransferase</keyword>
<evidence type="ECO:0000313" key="5">
    <source>
        <dbReference type="EMBL" id="MFC7126422.1"/>
    </source>
</evidence>
<gene>
    <name evidence="5" type="ORF">ACFQJ7_10305</name>
</gene>
<dbReference type="PANTHER" id="PTHR11085:SF10">
    <property type="entry name" value="NAD-DEPENDENT PROTEIN DEACYLASE SIRTUIN-5, MITOCHONDRIAL-RELATED"/>
    <property type="match status" value="1"/>
</dbReference>
<dbReference type="EC" id="2.3.1.286" evidence="5"/>
<keyword evidence="3" id="KW-0479">Metal-binding</keyword>
<feature type="binding site" evidence="3">
    <location>
        <position position="158"/>
    </location>
    <ligand>
        <name>Zn(2+)</name>
        <dbReference type="ChEBI" id="CHEBI:29105"/>
    </ligand>
</feature>
<keyword evidence="3" id="KW-0862">Zinc</keyword>
<sequence>MSEDSAAAEVARMLAAADSAAALTGAGVSTASGIPDFRSEGGIWDEFDPSEFRYARFRSDPDGFWERRVEMHAAVYGGDIEPNAAHEALGTLEQAGVLDTVVTQNIDGLHQAAGSETVVELHGNADRVICDGCGQQQRAAPVHERVVDGDVPPRCSDCEGLLKPDVVLFGESLPQTALQRARESAREADIFLAAGSSLSVQPASSLPRTAVRTGATLVVVNLEETPVSDITEYELLADVTEMLPAIADRV</sequence>
<dbReference type="Gene3D" id="3.40.50.1220">
    <property type="entry name" value="TPP-binding domain"/>
    <property type="match status" value="1"/>
</dbReference>
<feature type="binding site" evidence="3">
    <location>
        <position position="155"/>
    </location>
    <ligand>
        <name>Zn(2+)</name>
        <dbReference type="ChEBI" id="CHEBI:29105"/>
    </ligand>
</feature>
<dbReference type="SUPFAM" id="SSF52467">
    <property type="entry name" value="DHS-like NAD/FAD-binding domain"/>
    <property type="match status" value="1"/>
</dbReference>
<feature type="binding site" evidence="3">
    <location>
        <position position="130"/>
    </location>
    <ligand>
        <name>Zn(2+)</name>
        <dbReference type="ChEBI" id="CHEBI:29105"/>
    </ligand>
</feature>
<evidence type="ECO:0000256" key="2">
    <source>
        <dbReference type="ARBA" id="ARBA00023027"/>
    </source>
</evidence>
<feature type="domain" description="Deacetylase sirtuin-type" evidence="4">
    <location>
        <begin position="1"/>
        <end position="250"/>
    </location>
</feature>
<dbReference type="InterPro" id="IPR050134">
    <property type="entry name" value="NAD-dep_sirtuin_deacylases"/>
</dbReference>
<dbReference type="GO" id="GO:0034979">
    <property type="term" value="F:NAD-dependent protein lysine deacetylase activity"/>
    <property type="evidence" value="ECO:0007669"/>
    <property type="project" value="UniProtKB-EC"/>
</dbReference>
<dbReference type="PANTHER" id="PTHR11085">
    <property type="entry name" value="NAD-DEPENDENT PROTEIN DEACYLASE SIRTUIN-5, MITOCHONDRIAL-RELATED"/>
    <property type="match status" value="1"/>
</dbReference>
<dbReference type="InterPro" id="IPR029035">
    <property type="entry name" value="DHS-like_NAD/FAD-binding_dom"/>
</dbReference>
<dbReference type="GO" id="GO:0046872">
    <property type="term" value="F:metal ion binding"/>
    <property type="evidence" value="ECO:0007669"/>
    <property type="project" value="UniProtKB-KW"/>
</dbReference>
<organism evidence="5 6">
    <name type="scientific">Halovenus rubra</name>
    <dbReference type="NCBI Taxonomy" id="869890"/>
    <lineage>
        <taxon>Archaea</taxon>
        <taxon>Methanobacteriati</taxon>
        <taxon>Methanobacteriota</taxon>
        <taxon>Stenosarchaea group</taxon>
        <taxon>Halobacteria</taxon>
        <taxon>Halobacteriales</taxon>
        <taxon>Haloarculaceae</taxon>
        <taxon>Halovenus</taxon>
    </lineage>
</organism>
<proteinExistence type="predicted"/>
<dbReference type="AlphaFoldDB" id="A0ABD5XDG7"/>
<dbReference type="EMBL" id="JBHSZQ010000020">
    <property type="protein sequence ID" value="MFC7126422.1"/>
    <property type="molecule type" value="Genomic_DNA"/>
</dbReference>
<reference evidence="5 6" key="1">
    <citation type="journal article" date="2014" name="Int. J. Syst. Evol. Microbiol.">
        <title>Complete genome sequence of Corynebacterium casei LMG S-19264T (=DSM 44701T), isolated from a smear-ripened cheese.</title>
        <authorList>
            <consortium name="US DOE Joint Genome Institute (JGI-PGF)"/>
            <person name="Walter F."/>
            <person name="Albersmeier A."/>
            <person name="Kalinowski J."/>
            <person name="Ruckert C."/>
        </authorList>
    </citation>
    <scope>NUCLEOTIDE SEQUENCE [LARGE SCALE GENOMIC DNA]</scope>
    <source>
        <strain evidence="5 6">CGMCC 4.7215</strain>
    </source>
</reference>
<dbReference type="Pfam" id="PF02146">
    <property type="entry name" value="SIR2"/>
    <property type="match status" value="1"/>
</dbReference>
<dbReference type="InterPro" id="IPR003000">
    <property type="entry name" value="Sirtuin"/>
</dbReference>
<dbReference type="PROSITE" id="PS50305">
    <property type="entry name" value="SIRTUIN"/>
    <property type="match status" value="1"/>
</dbReference>
<dbReference type="RefSeq" id="WP_267635975.1">
    <property type="nucleotide sequence ID" value="NZ_JAODIY010000001.1"/>
</dbReference>
<evidence type="ECO:0000259" key="4">
    <source>
        <dbReference type="PROSITE" id="PS50305"/>
    </source>
</evidence>
<evidence type="ECO:0000313" key="6">
    <source>
        <dbReference type="Proteomes" id="UP001596414"/>
    </source>
</evidence>
<dbReference type="InterPro" id="IPR026590">
    <property type="entry name" value="Ssirtuin_cat_dom"/>
</dbReference>
<dbReference type="Proteomes" id="UP001596414">
    <property type="component" value="Unassembled WGS sequence"/>
</dbReference>
<keyword evidence="2" id="KW-0520">NAD</keyword>
<dbReference type="CDD" id="cd01407">
    <property type="entry name" value="SIR2-fam"/>
    <property type="match status" value="1"/>
</dbReference>
<protein>
    <submittedName>
        <fullName evidence="5">NAD-dependent protein deacylase</fullName>
        <ecNumber evidence="5">2.3.1.286</ecNumber>
    </submittedName>
</protein>
<name>A0ABD5XDG7_9EURY</name>
<dbReference type="Gene3D" id="3.30.1600.10">
    <property type="entry name" value="SIR2/SIRT2 'Small Domain"/>
    <property type="match status" value="1"/>
</dbReference>
<accession>A0ABD5XDG7</accession>
<dbReference type="NCBIfam" id="NF001753">
    <property type="entry name" value="PRK00481.1-3"/>
    <property type="match status" value="1"/>
</dbReference>
<keyword evidence="1 5" id="KW-0808">Transferase</keyword>
<comment type="caution">
    <text evidence="5">The sequence shown here is derived from an EMBL/GenBank/DDBJ whole genome shotgun (WGS) entry which is preliminary data.</text>
</comment>
<dbReference type="InterPro" id="IPR026591">
    <property type="entry name" value="Sirtuin_cat_small_dom_sf"/>
</dbReference>
<evidence type="ECO:0000256" key="3">
    <source>
        <dbReference type="PROSITE-ProRule" id="PRU00236"/>
    </source>
</evidence>